<gene>
    <name evidence="1" type="ORF">OP10G_3112</name>
</gene>
<dbReference type="EMBL" id="CP007139">
    <property type="protein sequence ID" value="AIE86480.1"/>
    <property type="molecule type" value="Genomic_DNA"/>
</dbReference>
<dbReference type="AlphaFoldDB" id="A0A068NUN5"/>
<dbReference type="Gene3D" id="3.20.20.140">
    <property type="entry name" value="Metal-dependent hydrolases"/>
    <property type="match status" value="1"/>
</dbReference>
<sequence length="88" mass="9808">MLSQTIKTWLIMAPEKVLFATDAAAITPEVNWEEVGWLSNRTGRRALAIAITELLREGEITRPRAMQIAQMVLRDNAMKLYGTGLGHA</sequence>
<dbReference type="eggNOG" id="COG2159">
    <property type="taxonomic scope" value="Bacteria"/>
</dbReference>
<dbReference type="Proteomes" id="UP000027982">
    <property type="component" value="Chromosome"/>
</dbReference>
<name>A0A068NUN5_FIMGI</name>
<dbReference type="HOGENOM" id="CLU_2464508_0_0_0"/>
<evidence type="ECO:0000313" key="2">
    <source>
        <dbReference type="Proteomes" id="UP000027982"/>
    </source>
</evidence>
<reference evidence="1 2" key="1">
    <citation type="journal article" date="2014" name="PLoS ONE">
        <title>The first complete genome sequence of the class fimbriimonadia in the phylum armatimonadetes.</title>
        <authorList>
            <person name="Hu Z.Y."/>
            <person name="Wang Y.Z."/>
            <person name="Im W.T."/>
            <person name="Wang S.Y."/>
            <person name="Zhao G.P."/>
            <person name="Zheng H.J."/>
            <person name="Quan Z.X."/>
        </authorList>
    </citation>
    <scope>NUCLEOTIDE SEQUENCE [LARGE SCALE GENOMIC DNA]</scope>
    <source>
        <strain evidence="1">Gsoil 348</strain>
    </source>
</reference>
<organism evidence="1 2">
    <name type="scientific">Fimbriimonas ginsengisoli Gsoil 348</name>
    <dbReference type="NCBI Taxonomy" id="661478"/>
    <lineage>
        <taxon>Bacteria</taxon>
        <taxon>Bacillati</taxon>
        <taxon>Armatimonadota</taxon>
        <taxon>Fimbriimonadia</taxon>
        <taxon>Fimbriimonadales</taxon>
        <taxon>Fimbriimonadaceae</taxon>
        <taxon>Fimbriimonas</taxon>
    </lineage>
</organism>
<dbReference type="KEGG" id="fgi:OP10G_3112"/>
<keyword evidence="2" id="KW-1185">Reference proteome</keyword>
<evidence type="ECO:0000313" key="1">
    <source>
        <dbReference type="EMBL" id="AIE86480.1"/>
    </source>
</evidence>
<dbReference type="STRING" id="661478.OP10G_3112"/>
<proteinExistence type="predicted"/>
<protein>
    <submittedName>
        <fullName evidence="1">Uncharacterized protein</fullName>
    </submittedName>
</protein>
<accession>A0A068NUN5</accession>